<dbReference type="SUPFAM" id="SSF56300">
    <property type="entry name" value="Metallo-dependent phosphatases"/>
    <property type="match status" value="1"/>
</dbReference>
<dbReference type="InterPro" id="IPR038607">
    <property type="entry name" value="PhoD-like_sf"/>
</dbReference>
<gene>
    <name evidence="3" type="ORF">CTB96_09915</name>
</gene>
<sequence>MAGLPLLLAGPVVRRVDSTSASVWVALSEPAAVELRIFDGRQKSSGAGTVTAGTHIAVGIVASARMGPHLHIALSRADGVFTPGAIFSYDVVITTANGGPIGLKGLHLLEDDPAGDTTVRKVSGVWDGAPKSYALGYETDYLPSFVVPAAILGDIRIAHTSCRKSHAPGSDALAWLDDLVGDEIDRSGERIQQLYLTGDQIYGDDVPTCILPMYHGLATDLMGDTGGASGEEELPAPGNPGPGMANINMQTAPPMRRTVMVRTDGGLTSVESQNHLLTVGEYAAAYLTAWSPFVWRPLGTEDAVYSTALSPSPFTLTNLHALYGEKSDQPSDLATLTSRLKKKAGAEFAQHRQRVLVFAATVGKVARVLANTPTYMIFDDHDVTDDWNLNENWHRRVYSRPLGRSIVRNALVVYTFFQAWGSDWPTFNDPAHPNSWLLQAAGRYLATTRGRDFAARDELDELLDFSGTVSDDKRATFHYEAPGSLYRVKVLDSRTRRSFPVGSTAPAFLLGDSLDLQIPKGPGQAGDQFLLVIASTPALGPDLFERMVVPLAMVAFDAYRFSHAEEDNDPQNPRPGENDSALKLALKRTNGAAFVDTETWPSNPAGQHQLLSRLASYGRSVVLGGDVHYGTSMFVDWWEWDSTIGEASRKTGRIVQLTASAAHNVFEPTIEAIYRGYHWMNQWAAGPVTEGFGFTRDAFSHIKIPDGKRPTVARLHRMHDAPAILLADGWPEGTTLNAEPDWWFRQQQAHDGRSDRDRGLAFSTALDGLQPFFVEAMAAGAGLERATRAADAYSQALRSQFAPLRDIVMTNNVGLVSFAGGGNGKVSAVHKLISTTKQNYPEDKIDSLLESKKPMGKTAAISPGANNTEVTVALDPSPTKPLFNARPSHG</sequence>
<protein>
    <recommendedName>
        <fullName evidence="2">DUF7800 domain-containing protein</fullName>
    </recommendedName>
</protein>
<dbReference type="PANTHER" id="PTHR37031">
    <property type="entry name" value="METALLOPHOSPHATASE BINDING DOMAIN PROTEIN"/>
    <property type="match status" value="1"/>
</dbReference>
<keyword evidence="4" id="KW-1185">Reference proteome</keyword>
<evidence type="ECO:0000313" key="3">
    <source>
        <dbReference type="EMBL" id="PXA67081.1"/>
    </source>
</evidence>
<dbReference type="RefSeq" id="WP_110126765.1">
    <property type="nucleotide sequence ID" value="NZ_QHLY01000012.1"/>
</dbReference>
<feature type="domain" description="DUF7800" evidence="2">
    <location>
        <begin position="7"/>
        <end position="58"/>
    </location>
</feature>
<comment type="caution">
    <text evidence="3">The sequence shown here is derived from an EMBL/GenBank/DDBJ whole genome shotgun (WGS) entry which is preliminary data.</text>
</comment>
<dbReference type="Pfam" id="PF25077">
    <property type="entry name" value="DUF7800"/>
    <property type="match status" value="1"/>
</dbReference>
<dbReference type="Proteomes" id="UP000246722">
    <property type="component" value="Unassembled WGS sequence"/>
</dbReference>
<proteinExistence type="predicted"/>
<feature type="region of interest" description="Disordered" evidence="1">
    <location>
        <begin position="856"/>
        <end position="890"/>
    </location>
</feature>
<evidence type="ECO:0000259" key="2">
    <source>
        <dbReference type="Pfam" id="PF25077"/>
    </source>
</evidence>
<dbReference type="OrthoDB" id="9795624at2"/>
<evidence type="ECO:0000313" key="4">
    <source>
        <dbReference type="Proteomes" id="UP000246722"/>
    </source>
</evidence>
<organism evidence="3 4">
    <name type="scientific">Cryobacterium arcticum</name>
    <dbReference type="NCBI Taxonomy" id="670052"/>
    <lineage>
        <taxon>Bacteria</taxon>
        <taxon>Bacillati</taxon>
        <taxon>Actinomycetota</taxon>
        <taxon>Actinomycetes</taxon>
        <taxon>Micrococcales</taxon>
        <taxon>Microbacteriaceae</taxon>
        <taxon>Cryobacterium</taxon>
    </lineage>
</organism>
<dbReference type="AlphaFoldDB" id="A0A317ZKN7"/>
<dbReference type="PANTHER" id="PTHR37031:SF2">
    <property type="entry name" value="PHOD-LIKE PHOSPHATASE METALLOPHOSPHATASE DOMAIN-CONTAINING PROTEIN"/>
    <property type="match status" value="1"/>
</dbReference>
<dbReference type="InterPro" id="IPR056702">
    <property type="entry name" value="DUF7800"/>
</dbReference>
<dbReference type="Gene3D" id="3.60.21.70">
    <property type="entry name" value="PhoD-like phosphatase"/>
    <property type="match status" value="1"/>
</dbReference>
<evidence type="ECO:0000256" key="1">
    <source>
        <dbReference type="SAM" id="MobiDB-lite"/>
    </source>
</evidence>
<dbReference type="EMBL" id="QHLY01000012">
    <property type="protein sequence ID" value="PXA67081.1"/>
    <property type="molecule type" value="Genomic_DNA"/>
</dbReference>
<dbReference type="InterPro" id="IPR029052">
    <property type="entry name" value="Metallo-depent_PP-like"/>
</dbReference>
<name>A0A317ZKN7_9MICO</name>
<accession>A0A317ZKN7</accession>
<reference evidence="3 4" key="1">
    <citation type="submission" date="2018-05" db="EMBL/GenBank/DDBJ databases">
        <title>Genetic diversity of glacier-inhabiting Cryobacterium bacteria in China and description of Cryobacterium mengkeensis sp. nov. and Arthrobacter glacialis sp. nov.</title>
        <authorList>
            <person name="Liu Q."/>
            <person name="Xin Y.-H."/>
        </authorList>
    </citation>
    <scope>NUCLEOTIDE SEQUENCE [LARGE SCALE GENOMIC DNA]</scope>
    <source>
        <strain evidence="3 4">SK-1</strain>
    </source>
</reference>